<keyword evidence="2" id="KW-0560">Oxidoreductase</keyword>
<dbReference type="Pfam" id="PF00394">
    <property type="entry name" value="Cu-oxidase"/>
    <property type="match status" value="1"/>
</dbReference>
<dbReference type="GO" id="GO:0016491">
    <property type="term" value="F:oxidoreductase activity"/>
    <property type="evidence" value="ECO:0007669"/>
    <property type="project" value="UniProtKB-KW"/>
</dbReference>
<dbReference type="SUPFAM" id="SSF49503">
    <property type="entry name" value="Cupredoxins"/>
    <property type="match status" value="3"/>
</dbReference>
<dbReference type="PANTHER" id="PTHR11709">
    <property type="entry name" value="MULTI-COPPER OXIDASE"/>
    <property type="match status" value="1"/>
</dbReference>
<keyword evidence="3" id="KW-0186">Copper</keyword>
<dbReference type="PROSITE" id="PS51318">
    <property type="entry name" value="TAT"/>
    <property type="match status" value="1"/>
</dbReference>
<evidence type="ECO:0000313" key="7">
    <source>
        <dbReference type="EMBL" id="SFV58118.1"/>
    </source>
</evidence>
<dbReference type="NCBIfam" id="TIGR01409">
    <property type="entry name" value="TAT_signal_seq"/>
    <property type="match status" value="1"/>
</dbReference>
<dbReference type="InterPro" id="IPR006311">
    <property type="entry name" value="TAT_signal"/>
</dbReference>
<dbReference type="EMBL" id="FPHJ01000023">
    <property type="protein sequence ID" value="SFV58118.1"/>
    <property type="molecule type" value="Genomic_DNA"/>
</dbReference>
<dbReference type="InterPro" id="IPR045087">
    <property type="entry name" value="Cu-oxidase_fam"/>
</dbReference>
<dbReference type="PANTHER" id="PTHR11709:SF394">
    <property type="entry name" value="FI03373P-RELATED"/>
    <property type="match status" value="1"/>
</dbReference>
<accession>A0A1W1BWY3</accession>
<feature type="domain" description="Plastocyanin-like" evidence="5">
    <location>
        <begin position="485"/>
        <end position="599"/>
    </location>
</feature>
<feature type="domain" description="Plastocyanin-like" evidence="6">
    <location>
        <begin position="50"/>
        <end position="158"/>
    </location>
</feature>
<dbReference type="InterPro" id="IPR001117">
    <property type="entry name" value="Cu-oxidase_2nd"/>
</dbReference>
<dbReference type="InterPro" id="IPR034279">
    <property type="entry name" value="CuRO_3_CopA"/>
</dbReference>
<reference evidence="7" key="1">
    <citation type="submission" date="2016-10" db="EMBL/GenBank/DDBJ databases">
        <authorList>
            <person name="de Groot N.N."/>
        </authorList>
    </citation>
    <scope>NUCLEOTIDE SEQUENCE</scope>
</reference>
<dbReference type="GO" id="GO:0005507">
    <property type="term" value="F:copper ion binding"/>
    <property type="evidence" value="ECO:0007669"/>
    <property type="project" value="InterPro"/>
</dbReference>
<dbReference type="AlphaFoldDB" id="A0A1W1BWY3"/>
<dbReference type="InterPro" id="IPR019546">
    <property type="entry name" value="TAT_signal_bac_arc"/>
</dbReference>
<proteinExistence type="predicted"/>
<evidence type="ECO:0000256" key="1">
    <source>
        <dbReference type="ARBA" id="ARBA00022723"/>
    </source>
</evidence>
<dbReference type="InterPro" id="IPR011706">
    <property type="entry name" value="Cu-oxidase_C"/>
</dbReference>
<evidence type="ECO:0000256" key="3">
    <source>
        <dbReference type="ARBA" id="ARBA00023008"/>
    </source>
</evidence>
<gene>
    <name evidence="7" type="ORF">MNB_SUP05-5-768</name>
</gene>
<dbReference type="InterPro" id="IPR008972">
    <property type="entry name" value="Cupredoxin"/>
</dbReference>
<evidence type="ECO:0000259" key="4">
    <source>
        <dbReference type="Pfam" id="PF00394"/>
    </source>
</evidence>
<sequence length="602" mass="68319">MNTITRRQFVKGITIGGAALTVSPSLLLAQLNNQTPKVLTGNVFNLSIGEQRVNFTGTERVATTVNNSLPAPILRLKEGDDVTIHVKNNLAETASIHWHGLILPSEMDGVPGISFDGIAPGQTFTHRFKVQQSGTYWYHSHSAFMEQTGLYGSIVIDPIEKEPFEYDRDYIVMLSDWTDENPTDVYRKLKKLSHYYNFNERIHSDLMNDIEKKGLENTWNDRKMWNQMRMSQRDLSDVTGYTYTYLTNGKTPDKGWVGLFKKDEKVRLRFVNGSAMTFFDVRIPGLKMTVVAADGQNIQPVSIDEFRIGVAETYDVIVEPKDDKAYTIFAQDIARSGYARGTLTPDLSMTGEVPKLDKVPNLTHSDMGMDMSNMAGMNHGSMDMSKPMKGMNNSKMVMDKKPAMDMNKPMAGMNHSKMNTSGKSKMTTMDSMITHADTEFGPHVDMRASNPQYRLDDPGVGLRNNGRMVLTYADLRNLKMTHNYPEPDREIQLHLTGNMSRYMWSINGVKFADAQPLQFKFGEVVRITFINDTMMNHPMHLHGMWSDLETGDNMYIPRKHTVIVQPGAKISYRVKVDAKGSWAYHCHLLYHMLGMFRRVDVV</sequence>
<dbReference type="InterPro" id="IPR033138">
    <property type="entry name" value="Cu_oxidase_CS"/>
</dbReference>
<name>A0A1W1BWY3_9ZZZZ</name>
<dbReference type="Gene3D" id="2.60.40.420">
    <property type="entry name" value="Cupredoxins - blue copper proteins"/>
    <property type="match status" value="3"/>
</dbReference>
<dbReference type="GO" id="GO:0042597">
    <property type="term" value="C:periplasmic space"/>
    <property type="evidence" value="ECO:0007669"/>
    <property type="project" value="InterPro"/>
</dbReference>
<organism evidence="7">
    <name type="scientific">hydrothermal vent metagenome</name>
    <dbReference type="NCBI Taxonomy" id="652676"/>
    <lineage>
        <taxon>unclassified sequences</taxon>
        <taxon>metagenomes</taxon>
        <taxon>ecological metagenomes</taxon>
    </lineage>
</organism>
<protein>
    <submittedName>
        <fullName evidence="7">Multicopper oxidase</fullName>
    </submittedName>
</protein>
<dbReference type="CDD" id="cd13874">
    <property type="entry name" value="CuRO_2_CopA"/>
    <property type="match status" value="1"/>
</dbReference>
<keyword evidence="1" id="KW-0479">Metal-binding</keyword>
<feature type="domain" description="Plastocyanin-like" evidence="4">
    <location>
        <begin position="169"/>
        <end position="334"/>
    </location>
</feature>
<dbReference type="InterPro" id="IPR034282">
    <property type="entry name" value="CuRO_2_CopA"/>
</dbReference>
<dbReference type="PROSITE" id="PS00079">
    <property type="entry name" value="MULTICOPPER_OXIDASE1"/>
    <property type="match status" value="1"/>
</dbReference>
<evidence type="ECO:0000256" key="2">
    <source>
        <dbReference type="ARBA" id="ARBA00023002"/>
    </source>
</evidence>
<dbReference type="Pfam" id="PF07732">
    <property type="entry name" value="Cu-oxidase_3"/>
    <property type="match status" value="1"/>
</dbReference>
<evidence type="ECO:0000259" key="5">
    <source>
        <dbReference type="Pfam" id="PF07731"/>
    </source>
</evidence>
<dbReference type="CDD" id="cd13896">
    <property type="entry name" value="CuRO_3_CopA"/>
    <property type="match status" value="1"/>
</dbReference>
<dbReference type="InterPro" id="IPR006376">
    <property type="entry name" value="Cu-R_CopA"/>
</dbReference>
<dbReference type="InterPro" id="IPR011707">
    <property type="entry name" value="Cu-oxidase-like_N"/>
</dbReference>
<dbReference type="Pfam" id="PF07731">
    <property type="entry name" value="Cu-oxidase_2"/>
    <property type="match status" value="1"/>
</dbReference>
<evidence type="ECO:0000259" key="6">
    <source>
        <dbReference type="Pfam" id="PF07732"/>
    </source>
</evidence>
<dbReference type="NCBIfam" id="TIGR01480">
    <property type="entry name" value="copper_res_A"/>
    <property type="match status" value="1"/>
</dbReference>